<gene>
    <name evidence="1" type="ORF">FB557_1698</name>
</gene>
<evidence type="ECO:0008006" key="3">
    <source>
        <dbReference type="Google" id="ProtNLM"/>
    </source>
</evidence>
<comment type="caution">
    <text evidence="1">The sequence shown here is derived from an EMBL/GenBank/DDBJ whole genome shotgun (WGS) entry which is preliminary data.</text>
</comment>
<sequence>MQVTVLRVETTSRVADAVVVTDSGHRLTVPGSVVAGSRLRHLRPGQRLHVTVSPDGSEVERIGLTVHDVS</sequence>
<proteinExistence type="predicted"/>
<dbReference type="RefSeq" id="WP_144857176.1">
    <property type="nucleotide sequence ID" value="NZ_BAAAYT010000005.1"/>
</dbReference>
<dbReference type="EMBL" id="VIUW01000003">
    <property type="protein sequence ID" value="TWD14290.1"/>
    <property type="molecule type" value="Genomic_DNA"/>
</dbReference>
<protein>
    <recommendedName>
        <fullName evidence="3">Cold shock CspA family protein</fullName>
    </recommendedName>
</protein>
<dbReference type="AlphaFoldDB" id="A0A560W9R7"/>
<dbReference type="OrthoDB" id="9151145at2"/>
<evidence type="ECO:0000313" key="1">
    <source>
        <dbReference type="EMBL" id="TWD14290.1"/>
    </source>
</evidence>
<organism evidence="1 2">
    <name type="scientific">Marihabitans asiaticum</name>
    <dbReference type="NCBI Taxonomy" id="415218"/>
    <lineage>
        <taxon>Bacteria</taxon>
        <taxon>Bacillati</taxon>
        <taxon>Actinomycetota</taxon>
        <taxon>Actinomycetes</taxon>
        <taxon>Micrococcales</taxon>
        <taxon>Intrasporangiaceae</taxon>
        <taxon>Marihabitans</taxon>
    </lineage>
</organism>
<evidence type="ECO:0000313" key="2">
    <source>
        <dbReference type="Proteomes" id="UP000315628"/>
    </source>
</evidence>
<dbReference type="Proteomes" id="UP000315628">
    <property type="component" value="Unassembled WGS sequence"/>
</dbReference>
<keyword evidence="2" id="KW-1185">Reference proteome</keyword>
<reference evidence="1 2" key="1">
    <citation type="submission" date="2019-06" db="EMBL/GenBank/DDBJ databases">
        <title>Sequencing the genomes of 1000 actinobacteria strains.</title>
        <authorList>
            <person name="Klenk H.-P."/>
        </authorList>
    </citation>
    <scope>NUCLEOTIDE SEQUENCE [LARGE SCALE GENOMIC DNA]</scope>
    <source>
        <strain evidence="1 2">DSM 18935</strain>
    </source>
</reference>
<accession>A0A560W9R7</accession>
<name>A0A560W9R7_9MICO</name>